<comment type="cofactor">
    <cofactor evidence="1">
        <name>FMN</name>
        <dbReference type="ChEBI" id="CHEBI:58210"/>
    </cofactor>
</comment>
<evidence type="ECO:0000256" key="6">
    <source>
        <dbReference type="ARBA" id="ARBA00023002"/>
    </source>
</evidence>
<comment type="caution">
    <text evidence="8">The sequence shown here is derived from an EMBL/GenBank/DDBJ whole genome shotgun (WGS) entry which is preliminary data.</text>
</comment>
<keyword evidence="6" id="KW-0560">Oxidoreductase</keyword>
<protein>
    <submittedName>
        <fullName evidence="8">Nitroreductase</fullName>
    </submittedName>
</protein>
<dbReference type="Gene3D" id="3.40.109.10">
    <property type="entry name" value="NADH Oxidase"/>
    <property type="match status" value="1"/>
</dbReference>
<dbReference type="Pfam" id="PF00881">
    <property type="entry name" value="Nitroreductase"/>
    <property type="match status" value="1"/>
</dbReference>
<dbReference type="Proteomes" id="UP000244090">
    <property type="component" value="Unassembled WGS sequence"/>
</dbReference>
<evidence type="ECO:0000256" key="2">
    <source>
        <dbReference type="ARBA" id="ARBA00007118"/>
    </source>
</evidence>
<accession>A0A2T6C256</accession>
<dbReference type="InterPro" id="IPR000415">
    <property type="entry name" value="Nitroreductase-like"/>
</dbReference>
<dbReference type="EMBL" id="QBKT01000003">
    <property type="protein sequence ID" value="PTX62373.1"/>
    <property type="molecule type" value="Genomic_DNA"/>
</dbReference>
<reference evidence="8 9" key="1">
    <citation type="submission" date="2018-04" db="EMBL/GenBank/DDBJ databases">
        <title>Genomic Encyclopedia of Archaeal and Bacterial Type Strains, Phase II (KMG-II): from individual species to whole genera.</title>
        <authorList>
            <person name="Goeker M."/>
        </authorList>
    </citation>
    <scope>NUCLEOTIDE SEQUENCE [LARGE SCALE GENOMIC DNA]</scope>
    <source>
        <strain evidence="8 9">DSM 25731</strain>
    </source>
</reference>
<dbReference type="GO" id="GO:0016491">
    <property type="term" value="F:oxidoreductase activity"/>
    <property type="evidence" value="ECO:0007669"/>
    <property type="project" value="UniProtKB-KW"/>
</dbReference>
<proteinExistence type="inferred from homology"/>
<dbReference type="RefSeq" id="WP_108114570.1">
    <property type="nucleotide sequence ID" value="NZ_QBKT01000003.1"/>
</dbReference>
<dbReference type="CDD" id="cd02149">
    <property type="entry name" value="NfsB-like"/>
    <property type="match status" value="1"/>
</dbReference>
<dbReference type="PANTHER" id="PTHR43673">
    <property type="entry name" value="NAD(P)H NITROREDUCTASE YDGI-RELATED"/>
    <property type="match status" value="1"/>
</dbReference>
<keyword evidence="9" id="KW-1185">Reference proteome</keyword>
<dbReference type="InterPro" id="IPR033878">
    <property type="entry name" value="NfsB-like"/>
</dbReference>
<evidence type="ECO:0000256" key="1">
    <source>
        <dbReference type="ARBA" id="ARBA00001917"/>
    </source>
</evidence>
<keyword evidence="5" id="KW-0521">NADP</keyword>
<sequence>MQIIESLKWRYATKKFDANRFLDDNQIAILKEAFNLTATSYGLQPIRLVVIQNKELQEKLVEHSWNQRQVVDASHVLVLCIENKVNRETVENYFQRVKDIRNTPDEIVAPFKEFMIDTFSKKSDEELKTWASKQAYIALGNLLTVCGLEKIDACPMEGFIPEKYDEILGLEAHGLSSVLVLPVGYRAEDDMFSDMNKVRKSVAESVLEL</sequence>
<organism evidence="8 9">
    <name type="scientific">Kordia periserrulae</name>
    <dbReference type="NCBI Taxonomy" id="701523"/>
    <lineage>
        <taxon>Bacteria</taxon>
        <taxon>Pseudomonadati</taxon>
        <taxon>Bacteroidota</taxon>
        <taxon>Flavobacteriia</taxon>
        <taxon>Flavobacteriales</taxon>
        <taxon>Flavobacteriaceae</taxon>
        <taxon>Kordia</taxon>
    </lineage>
</organism>
<feature type="domain" description="Nitroreductase" evidence="7">
    <location>
        <begin position="7"/>
        <end position="185"/>
    </location>
</feature>
<name>A0A2T6C256_9FLAO</name>
<evidence type="ECO:0000259" key="7">
    <source>
        <dbReference type="Pfam" id="PF00881"/>
    </source>
</evidence>
<dbReference type="PANTHER" id="PTHR43673:SF2">
    <property type="entry name" value="NITROREDUCTASE"/>
    <property type="match status" value="1"/>
</dbReference>
<comment type="similarity">
    <text evidence="2">Belongs to the nitroreductase family.</text>
</comment>
<evidence type="ECO:0000256" key="3">
    <source>
        <dbReference type="ARBA" id="ARBA00022630"/>
    </source>
</evidence>
<evidence type="ECO:0000256" key="4">
    <source>
        <dbReference type="ARBA" id="ARBA00022643"/>
    </source>
</evidence>
<dbReference type="InterPro" id="IPR029479">
    <property type="entry name" value="Nitroreductase"/>
</dbReference>
<keyword evidence="3" id="KW-0285">Flavoprotein</keyword>
<dbReference type="AlphaFoldDB" id="A0A2T6C256"/>
<evidence type="ECO:0000313" key="9">
    <source>
        <dbReference type="Proteomes" id="UP000244090"/>
    </source>
</evidence>
<dbReference type="SUPFAM" id="SSF55469">
    <property type="entry name" value="FMN-dependent nitroreductase-like"/>
    <property type="match status" value="1"/>
</dbReference>
<evidence type="ECO:0000256" key="5">
    <source>
        <dbReference type="ARBA" id="ARBA00022857"/>
    </source>
</evidence>
<dbReference type="OrthoDB" id="9809288at2"/>
<gene>
    <name evidence="8" type="ORF">C8N46_103474</name>
</gene>
<evidence type="ECO:0000313" key="8">
    <source>
        <dbReference type="EMBL" id="PTX62373.1"/>
    </source>
</evidence>
<keyword evidence="4" id="KW-0288">FMN</keyword>